<dbReference type="EMBL" id="VTWT01000001">
    <property type="protein sequence ID" value="KAA9345818.1"/>
    <property type="molecule type" value="Genomic_DNA"/>
</dbReference>
<comment type="similarity">
    <text evidence="1">Belongs to the class IV-like SAM-binding methyltransferase superfamily. RNA methyltransferase TrmH family.</text>
</comment>
<keyword evidence="4" id="KW-0949">S-adenosyl-L-methionine</keyword>
<evidence type="ECO:0000259" key="5">
    <source>
        <dbReference type="Pfam" id="PF00588"/>
    </source>
</evidence>
<dbReference type="GO" id="GO:0003723">
    <property type="term" value="F:RNA binding"/>
    <property type="evidence" value="ECO:0007669"/>
    <property type="project" value="InterPro"/>
</dbReference>
<dbReference type="PANTHER" id="PTHR42786">
    <property type="entry name" value="TRNA/RRNA METHYLTRANSFERASE"/>
    <property type="match status" value="1"/>
</dbReference>
<dbReference type="RefSeq" id="WP_150901961.1">
    <property type="nucleotide sequence ID" value="NZ_VTWT01000001.1"/>
</dbReference>
<dbReference type="GO" id="GO:0008173">
    <property type="term" value="F:RNA methyltransferase activity"/>
    <property type="evidence" value="ECO:0007669"/>
    <property type="project" value="InterPro"/>
</dbReference>
<sequence>MESKDLSKGYFGIGVLDPKHETNVGTLWRSASILNASFIFTIGKRVPKQKTDSLNAYKSIPFYYYETFEDFFRHLPYGCQLVGIELAENAVKIEQFQHPARCVYLLGAEDHGLTKEALQKCHKLVQLPGDNCLNVAVAGSITMYDRLLKQG</sequence>
<protein>
    <submittedName>
        <fullName evidence="6">RNA methyltransferase</fullName>
    </submittedName>
</protein>
<dbReference type="InterPro" id="IPR004384">
    <property type="entry name" value="RNA_MeTrfase_TrmJ/LasT"/>
</dbReference>
<keyword evidence="2 6" id="KW-0489">Methyltransferase</keyword>
<dbReference type="PANTHER" id="PTHR42786:SF6">
    <property type="entry name" value="TRNA_RRNA METHYLTRANSFERASE SPOU TYPE DOMAIN-CONTAINING PROTEIN"/>
    <property type="match status" value="1"/>
</dbReference>
<comment type="caution">
    <text evidence="6">The sequence shown here is derived from an EMBL/GenBank/DDBJ whole genome shotgun (WGS) entry which is preliminary data.</text>
</comment>
<evidence type="ECO:0000256" key="2">
    <source>
        <dbReference type="ARBA" id="ARBA00022603"/>
    </source>
</evidence>
<proteinExistence type="inferred from homology"/>
<organism evidence="6 7">
    <name type="scientific">Adhaeribacter soli</name>
    <dbReference type="NCBI Taxonomy" id="2607655"/>
    <lineage>
        <taxon>Bacteria</taxon>
        <taxon>Pseudomonadati</taxon>
        <taxon>Bacteroidota</taxon>
        <taxon>Cytophagia</taxon>
        <taxon>Cytophagales</taxon>
        <taxon>Hymenobacteraceae</taxon>
        <taxon>Adhaeribacter</taxon>
    </lineage>
</organism>
<dbReference type="InterPro" id="IPR029028">
    <property type="entry name" value="Alpha/beta_knot_MTases"/>
</dbReference>
<dbReference type="CDD" id="cd18098">
    <property type="entry name" value="SpoU-like"/>
    <property type="match status" value="1"/>
</dbReference>
<dbReference type="SUPFAM" id="SSF75217">
    <property type="entry name" value="alpha/beta knot"/>
    <property type="match status" value="1"/>
</dbReference>
<dbReference type="GO" id="GO:0002128">
    <property type="term" value="P:tRNA nucleoside ribose methylation"/>
    <property type="evidence" value="ECO:0007669"/>
    <property type="project" value="TreeGrafter"/>
</dbReference>
<feature type="domain" description="tRNA/rRNA methyltransferase SpoU type" evidence="5">
    <location>
        <begin position="16"/>
        <end position="144"/>
    </location>
</feature>
<accession>A0A5N1J9Y5</accession>
<dbReference type="Gene3D" id="3.40.1280.10">
    <property type="match status" value="1"/>
</dbReference>
<keyword evidence="3 6" id="KW-0808">Transferase</keyword>
<dbReference type="InterPro" id="IPR029026">
    <property type="entry name" value="tRNA_m1G_MTases_N"/>
</dbReference>
<dbReference type="AlphaFoldDB" id="A0A5N1J9Y5"/>
<evidence type="ECO:0000313" key="6">
    <source>
        <dbReference type="EMBL" id="KAA9345818.1"/>
    </source>
</evidence>
<evidence type="ECO:0000313" key="7">
    <source>
        <dbReference type="Proteomes" id="UP000326570"/>
    </source>
</evidence>
<evidence type="ECO:0000256" key="1">
    <source>
        <dbReference type="ARBA" id="ARBA00007228"/>
    </source>
</evidence>
<evidence type="ECO:0000256" key="3">
    <source>
        <dbReference type="ARBA" id="ARBA00022679"/>
    </source>
</evidence>
<keyword evidence="7" id="KW-1185">Reference proteome</keyword>
<dbReference type="GO" id="GO:0005829">
    <property type="term" value="C:cytosol"/>
    <property type="evidence" value="ECO:0007669"/>
    <property type="project" value="TreeGrafter"/>
</dbReference>
<dbReference type="InterPro" id="IPR001537">
    <property type="entry name" value="SpoU_MeTrfase"/>
</dbReference>
<dbReference type="Pfam" id="PF00588">
    <property type="entry name" value="SpoU_methylase"/>
    <property type="match status" value="1"/>
</dbReference>
<gene>
    <name evidence="6" type="ORF">F0P94_01670</name>
</gene>
<reference evidence="6 7" key="1">
    <citation type="submission" date="2019-09" db="EMBL/GenBank/DDBJ databases">
        <title>Genome sequence of Adhaeribacter sp. M2.</title>
        <authorList>
            <person name="Srinivasan S."/>
        </authorList>
    </citation>
    <scope>NUCLEOTIDE SEQUENCE [LARGE SCALE GENOMIC DNA]</scope>
    <source>
        <strain evidence="6 7">M2</strain>
    </source>
</reference>
<dbReference type="Proteomes" id="UP000326570">
    <property type="component" value="Unassembled WGS sequence"/>
</dbReference>
<evidence type="ECO:0000256" key="4">
    <source>
        <dbReference type="ARBA" id="ARBA00022691"/>
    </source>
</evidence>
<name>A0A5N1J9Y5_9BACT</name>